<feature type="compositionally biased region" description="Acidic residues" evidence="1">
    <location>
        <begin position="64"/>
        <end position="75"/>
    </location>
</feature>
<feature type="region of interest" description="Disordered" evidence="1">
    <location>
        <begin position="41"/>
        <end position="75"/>
    </location>
</feature>
<dbReference type="InterPro" id="IPR036047">
    <property type="entry name" value="F-box-like_dom_sf"/>
</dbReference>
<gene>
    <name evidence="3" type="ORF">BVRB_009570</name>
</gene>
<dbReference type="InterPro" id="IPR001810">
    <property type="entry name" value="F-box_dom"/>
</dbReference>
<dbReference type="Proteomes" id="UP000035740">
    <property type="component" value="Unassembled WGS sequence"/>
</dbReference>
<evidence type="ECO:0000313" key="3">
    <source>
        <dbReference type="EMBL" id="KMS95303.1"/>
    </source>
</evidence>
<accession>A0A0J8B5Y9</accession>
<reference evidence="3 4" key="1">
    <citation type="journal article" date="2014" name="Nature">
        <title>The genome of the recently domesticated crop plant sugar beet (Beta vulgaris).</title>
        <authorList>
            <person name="Dohm J.C."/>
            <person name="Minoche A.E."/>
            <person name="Holtgrawe D."/>
            <person name="Capella-Gutierrez S."/>
            <person name="Zakrzewski F."/>
            <person name="Tafer H."/>
            <person name="Rupp O."/>
            <person name="Sorensen T.R."/>
            <person name="Stracke R."/>
            <person name="Reinhardt R."/>
            <person name="Goesmann A."/>
            <person name="Kraft T."/>
            <person name="Schulz B."/>
            <person name="Stadler P.F."/>
            <person name="Schmidt T."/>
            <person name="Gabaldon T."/>
            <person name="Lehrach H."/>
            <person name="Weisshaar B."/>
            <person name="Himmelbauer H."/>
        </authorList>
    </citation>
    <scope>NUCLEOTIDE SEQUENCE [LARGE SCALE GENOMIC DNA]</scope>
    <source>
        <tissue evidence="3">Taproot</tissue>
    </source>
</reference>
<dbReference type="PANTHER" id="PTHR48218:SF3">
    <property type="entry name" value="OS07G0170800 PROTEIN"/>
    <property type="match status" value="1"/>
</dbReference>
<evidence type="ECO:0000259" key="2">
    <source>
        <dbReference type="PROSITE" id="PS50181"/>
    </source>
</evidence>
<dbReference type="OrthoDB" id="3219396at2759"/>
<dbReference type="Gramene" id="KMS95303">
    <property type="protein sequence ID" value="KMS95303"/>
    <property type="gene ID" value="BVRB_009570"/>
</dbReference>
<evidence type="ECO:0000256" key="1">
    <source>
        <dbReference type="SAM" id="MobiDB-lite"/>
    </source>
</evidence>
<organism evidence="3 4">
    <name type="scientific">Beta vulgaris subsp. vulgaris</name>
    <name type="common">Beet</name>
    <dbReference type="NCBI Taxonomy" id="3555"/>
    <lineage>
        <taxon>Eukaryota</taxon>
        <taxon>Viridiplantae</taxon>
        <taxon>Streptophyta</taxon>
        <taxon>Embryophyta</taxon>
        <taxon>Tracheophyta</taxon>
        <taxon>Spermatophyta</taxon>
        <taxon>Magnoliopsida</taxon>
        <taxon>eudicotyledons</taxon>
        <taxon>Gunneridae</taxon>
        <taxon>Pentapetalae</taxon>
        <taxon>Caryophyllales</taxon>
        <taxon>Chenopodiaceae</taxon>
        <taxon>Betoideae</taxon>
        <taxon>Beta</taxon>
    </lineage>
</organism>
<sequence>MARSSMLRAVDSINGEKKMKLNMKDNNTIFIRMTMTTTTTMTLEKQHQRRGLWREETERGSKQEEEDEDEDDDDDLMVSKLGEDIVMKIMEKLDARSLARSLLVSRSWFSLASSDSLWSPLKTAENMTWGLECKQLWIGKAHIPRWSKVPGLSKLACFSRAVIDSKRTRIMRDDLWDHSWEFHFTEAAPDYWKNLDPYWGGVGPPMHRYFHPDGSQTADPEDKVWGGHECAYTIVTGYADGKVRRNYVRINRWPHLNVSRRDDWGWEMSNVIFAYSSVPDADKEGGTGPLF</sequence>
<dbReference type="PROSITE" id="PS50181">
    <property type="entry name" value="FBOX"/>
    <property type="match status" value="1"/>
</dbReference>
<dbReference type="EMBL" id="KQ090489">
    <property type="protein sequence ID" value="KMS95303.1"/>
    <property type="molecule type" value="Genomic_DNA"/>
</dbReference>
<feature type="compositionally biased region" description="Basic and acidic residues" evidence="1">
    <location>
        <begin position="52"/>
        <end position="63"/>
    </location>
</feature>
<dbReference type="Gene3D" id="1.20.1280.50">
    <property type="match status" value="1"/>
</dbReference>
<dbReference type="ExpressionAtlas" id="A0A0J8B5Y9">
    <property type="expression patterns" value="differential"/>
</dbReference>
<name>A0A0J8B5Y9_BETVV</name>
<dbReference type="AlphaFoldDB" id="A0A0J8B5Y9"/>
<protein>
    <recommendedName>
        <fullName evidence="2">F-box domain-containing protein</fullName>
    </recommendedName>
</protein>
<dbReference type="OMA" id="WEMSNHL"/>
<dbReference type="PANTHER" id="PTHR48218">
    <property type="entry name" value="F-BOX DOMAIN CONTAINING PROTEIN"/>
    <property type="match status" value="1"/>
</dbReference>
<dbReference type="SMART" id="SM00256">
    <property type="entry name" value="FBOX"/>
    <property type="match status" value="1"/>
</dbReference>
<feature type="domain" description="F-box" evidence="2">
    <location>
        <begin position="75"/>
        <end position="121"/>
    </location>
</feature>
<proteinExistence type="predicted"/>
<evidence type="ECO:0000313" key="4">
    <source>
        <dbReference type="Proteomes" id="UP000035740"/>
    </source>
</evidence>
<dbReference type="Pfam" id="PF12937">
    <property type="entry name" value="F-box-like"/>
    <property type="match status" value="1"/>
</dbReference>
<dbReference type="SUPFAM" id="SSF81383">
    <property type="entry name" value="F-box domain"/>
    <property type="match status" value="1"/>
</dbReference>
<keyword evidence="4" id="KW-1185">Reference proteome</keyword>